<dbReference type="GO" id="GO:0008270">
    <property type="term" value="F:zinc ion binding"/>
    <property type="evidence" value="ECO:0007669"/>
    <property type="project" value="InterPro"/>
</dbReference>
<dbReference type="PROSITE" id="PS50868">
    <property type="entry name" value="POST_SET"/>
    <property type="match status" value="1"/>
</dbReference>
<evidence type="ECO:0000256" key="6">
    <source>
        <dbReference type="ARBA" id="ARBA00022723"/>
    </source>
</evidence>
<evidence type="ECO:0000256" key="7">
    <source>
        <dbReference type="ARBA" id="ARBA00022833"/>
    </source>
</evidence>
<dbReference type="VEuPathDB" id="PiroplasmaDB:BEWA_013720"/>
<dbReference type="GO" id="GO:0005694">
    <property type="term" value="C:chromosome"/>
    <property type="evidence" value="ECO:0007669"/>
    <property type="project" value="UniProtKB-SubCell"/>
</dbReference>
<keyword evidence="7" id="KW-0862">Zinc</keyword>
<keyword evidence="11" id="KW-1185">Reference proteome</keyword>
<evidence type="ECO:0000256" key="1">
    <source>
        <dbReference type="ARBA" id="ARBA00004286"/>
    </source>
</evidence>
<keyword evidence="5" id="KW-0949">S-adenosyl-L-methionine</keyword>
<dbReference type="GeneID" id="15804448"/>
<evidence type="ECO:0000256" key="5">
    <source>
        <dbReference type="ARBA" id="ARBA00022691"/>
    </source>
</evidence>
<dbReference type="PROSITE" id="PS50280">
    <property type="entry name" value="SET"/>
    <property type="match status" value="1"/>
</dbReference>
<gene>
    <name evidence="10" type="ORF">BEWA_013720</name>
</gene>
<dbReference type="STRING" id="1537102.L1LCD8"/>
<keyword evidence="2" id="KW-0158">Chromosome</keyword>
<dbReference type="SUPFAM" id="SSF82199">
    <property type="entry name" value="SET domain"/>
    <property type="match status" value="1"/>
</dbReference>
<evidence type="ECO:0000259" key="9">
    <source>
        <dbReference type="PROSITE" id="PS50868"/>
    </source>
</evidence>
<evidence type="ECO:0000256" key="2">
    <source>
        <dbReference type="ARBA" id="ARBA00022454"/>
    </source>
</evidence>
<dbReference type="OrthoDB" id="616263at2759"/>
<dbReference type="InterPro" id="IPR050973">
    <property type="entry name" value="H3K9_Histone-Lys_N-MTase"/>
</dbReference>
<dbReference type="Pfam" id="PF00856">
    <property type="entry name" value="SET"/>
    <property type="match status" value="1"/>
</dbReference>
<dbReference type="Pfam" id="PF05033">
    <property type="entry name" value="Pre-SET"/>
    <property type="match status" value="1"/>
</dbReference>
<evidence type="ECO:0000259" key="8">
    <source>
        <dbReference type="PROSITE" id="PS50280"/>
    </source>
</evidence>
<organism evidence="10 11">
    <name type="scientific">Theileria equi strain WA</name>
    <dbReference type="NCBI Taxonomy" id="1537102"/>
    <lineage>
        <taxon>Eukaryota</taxon>
        <taxon>Sar</taxon>
        <taxon>Alveolata</taxon>
        <taxon>Apicomplexa</taxon>
        <taxon>Aconoidasida</taxon>
        <taxon>Piroplasmida</taxon>
        <taxon>Theileriidae</taxon>
        <taxon>Theileria</taxon>
    </lineage>
</organism>
<dbReference type="InterPro" id="IPR001214">
    <property type="entry name" value="SET_dom"/>
</dbReference>
<dbReference type="GO" id="GO:0005634">
    <property type="term" value="C:nucleus"/>
    <property type="evidence" value="ECO:0007669"/>
    <property type="project" value="InterPro"/>
</dbReference>
<dbReference type="EMBL" id="ACOU01000004">
    <property type="protein sequence ID" value="EKX72813.1"/>
    <property type="molecule type" value="Genomic_DNA"/>
</dbReference>
<feature type="domain" description="Post-SET" evidence="9">
    <location>
        <begin position="284"/>
        <end position="300"/>
    </location>
</feature>
<dbReference type="eggNOG" id="KOG1082">
    <property type="taxonomic scope" value="Eukaryota"/>
</dbReference>
<dbReference type="InterPro" id="IPR003616">
    <property type="entry name" value="Post-SET_dom"/>
</dbReference>
<protein>
    <submittedName>
        <fullName evidence="10">Uncharacterized protein</fullName>
    </submittedName>
</protein>
<keyword evidence="6" id="KW-0479">Metal-binding</keyword>
<dbReference type="GO" id="GO:0042054">
    <property type="term" value="F:histone methyltransferase activity"/>
    <property type="evidence" value="ECO:0007669"/>
    <property type="project" value="InterPro"/>
</dbReference>
<dbReference type="InterPro" id="IPR007728">
    <property type="entry name" value="Pre-SET_dom"/>
</dbReference>
<sequence>MAKIAARPFFPQNDSTSIWTKIELVEPHPNSWNPYKDVSAGSEVHPIPVENNVDQDLPPMGFTYIRNNVFFSRLPNFNLEPVCAGCVPHNIRPENCHKIAVSGFCKGFVDSEGKVYCEGINKKFLSAIRSRASCSDNCPCPNTCRNRLPDGIQIPVKLVKAPQLGWALHTRVPLRKGTFIMQYVGEIICRSEMAAREHHYDKLGQFNYCMESVEMEKQSDDWQMPCIDSMVLGNIARFLNHSCEPNVEVITVWKGDDFPSIAVYALCDIAAGDALTYCYGNSYRSIPCLCGTKSCRGFIGSV</sequence>
<keyword evidence="3" id="KW-0489">Methyltransferase</keyword>
<dbReference type="Gene3D" id="2.170.270.10">
    <property type="entry name" value="SET domain"/>
    <property type="match status" value="1"/>
</dbReference>
<dbReference type="RefSeq" id="XP_004832265.1">
    <property type="nucleotide sequence ID" value="XM_004832208.1"/>
</dbReference>
<dbReference type="GO" id="GO:0032259">
    <property type="term" value="P:methylation"/>
    <property type="evidence" value="ECO:0007669"/>
    <property type="project" value="UniProtKB-KW"/>
</dbReference>
<dbReference type="PANTHER" id="PTHR46223:SF3">
    <property type="entry name" value="HISTONE-LYSINE N-METHYLTRANSFERASE SET-23"/>
    <property type="match status" value="1"/>
</dbReference>
<comment type="subcellular location">
    <subcellularLocation>
        <location evidence="1">Chromosome</location>
    </subcellularLocation>
</comment>
<proteinExistence type="predicted"/>
<evidence type="ECO:0000256" key="3">
    <source>
        <dbReference type="ARBA" id="ARBA00022603"/>
    </source>
</evidence>
<evidence type="ECO:0000256" key="4">
    <source>
        <dbReference type="ARBA" id="ARBA00022679"/>
    </source>
</evidence>
<keyword evidence="4" id="KW-0808">Transferase</keyword>
<evidence type="ECO:0000313" key="11">
    <source>
        <dbReference type="Proteomes" id="UP000031512"/>
    </source>
</evidence>
<comment type="caution">
    <text evidence="10">The sequence shown here is derived from an EMBL/GenBank/DDBJ whole genome shotgun (WGS) entry which is preliminary data.</text>
</comment>
<accession>L1LCD8</accession>
<dbReference type="PANTHER" id="PTHR46223">
    <property type="entry name" value="HISTONE-LYSINE N-METHYLTRANSFERASE SUV39H"/>
    <property type="match status" value="1"/>
</dbReference>
<dbReference type="Proteomes" id="UP000031512">
    <property type="component" value="Unassembled WGS sequence"/>
</dbReference>
<name>L1LCD8_THEEQ</name>
<dbReference type="InterPro" id="IPR046341">
    <property type="entry name" value="SET_dom_sf"/>
</dbReference>
<dbReference type="SMART" id="SM00317">
    <property type="entry name" value="SET"/>
    <property type="match status" value="1"/>
</dbReference>
<dbReference type="AlphaFoldDB" id="L1LCD8"/>
<feature type="domain" description="SET" evidence="8">
    <location>
        <begin position="141"/>
        <end position="280"/>
    </location>
</feature>
<dbReference type="KEGG" id="beq:BEWA_013720"/>
<reference evidence="10 11" key="1">
    <citation type="journal article" date="2012" name="BMC Genomics">
        <title>Comparative genomic analysis and phylogenetic position of Theileria equi.</title>
        <authorList>
            <person name="Kappmeyer L.S."/>
            <person name="Thiagarajan M."/>
            <person name="Herndon D.R."/>
            <person name="Ramsay J.D."/>
            <person name="Caler E."/>
            <person name="Djikeng A."/>
            <person name="Gillespie J.J."/>
            <person name="Lau A.O."/>
            <person name="Roalson E.H."/>
            <person name="Silva J.C."/>
            <person name="Silva M.G."/>
            <person name="Suarez C.E."/>
            <person name="Ueti M.W."/>
            <person name="Nene V.M."/>
            <person name="Mealey R.H."/>
            <person name="Knowles D.P."/>
            <person name="Brayton K.A."/>
        </authorList>
    </citation>
    <scope>NUCLEOTIDE SEQUENCE [LARGE SCALE GENOMIC DNA]</scope>
    <source>
        <strain evidence="10 11">WA</strain>
    </source>
</reference>
<evidence type="ECO:0000313" key="10">
    <source>
        <dbReference type="EMBL" id="EKX72813.1"/>
    </source>
</evidence>